<dbReference type="PANTHER" id="PTHR11717:SF7">
    <property type="entry name" value="LOW MOLECULAR WEIGHT PHOSPHOTYROSINE PROTEIN PHOSPHATASE"/>
    <property type="match status" value="1"/>
</dbReference>
<dbReference type="Gene3D" id="3.40.50.2300">
    <property type="match status" value="1"/>
</dbReference>
<comment type="caution">
    <text evidence="6">The sequence shown here is derived from an EMBL/GenBank/DDBJ whole genome shotgun (WGS) entry which is preliminary data.</text>
</comment>
<dbReference type="Pfam" id="PF01451">
    <property type="entry name" value="LMWPc"/>
    <property type="match status" value="1"/>
</dbReference>
<dbReference type="EC" id="3.1.3.48" evidence="2"/>
<dbReference type="Proteomes" id="UP001501079">
    <property type="component" value="Unassembled WGS sequence"/>
</dbReference>
<evidence type="ECO:0000259" key="5">
    <source>
        <dbReference type="SMART" id="SM00226"/>
    </source>
</evidence>
<name>A0ABP7ZS76_9MICO</name>
<dbReference type="CDD" id="cd16343">
    <property type="entry name" value="LMWPTP"/>
    <property type="match status" value="1"/>
</dbReference>
<evidence type="ECO:0000256" key="3">
    <source>
        <dbReference type="ARBA" id="ARBA00022801"/>
    </source>
</evidence>
<comment type="similarity">
    <text evidence="1">Belongs to the low molecular weight phosphotyrosine protein phosphatase family.</text>
</comment>
<dbReference type="InterPro" id="IPR050438">
    <property type="entry name" value="LMW_PTPase"/>
</dbReference>
<sequence>MLRQNVGVTFASPPDDEAPSDRFRVCFVCSGNICRSPMAEVVFRDLAEKAGIGAKVASSSAGTGDWHVGEPADHRTVAALRRRGYDGATHRARQFDADWFDDFDLVVALDRSHRRILDHWALTPENQAKVALLMDFAPHHGDALDVPDPYYSDDAMFDTVLDLVERACAGLVCQLEPALKHEHRR</sequence>
<evidence type="ECO:0000256" key="2">
    <source>
        <dbReference type="ARBA" id="ARBA00013064"/>
    </source>
</evidence>
<keyword evidence="3" id="KW-0378">Hydrolase</keyword>
<evidence type="ECO:0000256" key="1">
    <source>
        <dbReference type="ARBA" id="ARBA00011063"/>
    </source>
</evidence>
<keyword evidence="4" id="KW-0904">Protein phosphatase</keyword>
<reference evidence="7" key="1">
    <citation type="journal article" date="2019" name="Int. J. Syst. Evol. Microbiol.">
        <title>The Global Catalogue of Microorganisms (GCM) 10K type strain sequencing project: providing services to taxonomists for standard genome sequencing and annotation.</title>
        <authorList>
            <consortium name="The Broad Institute Genomics Platform"/>
            <consortium name="The Broad Institute Genome Sequencing Center for Infectious Disease"/>
            <person name="Wu L."/>
            <person name="Ma J."/>
        </authorList>
    </citation>
    <scope>NUCLEOTIDE SEQUENCE [LARGE SCALE GENOMIC DNA]</scope>
    <source>
        <strain evidence="7">JCM 17591</strain>
    </source>
</reference>
<organism evidence="6 7">
    <name type="scientific">Gryllotalpicola koreensis</name>
    <dbReference type="NCBI Taxonomy" id="993086"/>
    <lineage>
        <taxon>Bacteria</taxon>
        <taxon>Bacillati</taxon>
        <taxon>Actinomycetota</taxon>
        <taxon>Actinomycetes</taxon>
        <taxon>Micrococcales</taxon>
        <taxon>Microbacteriaceae</taxon>
        <taxon>Gryllotalpicola</taxon>
    </lineage>
</organism>
<proteinExistence type="inferred from homology"/>
<evidence type="ECO:0000313" key="7">
    <source>
        <dbReference type="Proteomes" id="UP001501079"/>
    </source>
</evidence>
<gene>
    <name evidence="6" type="ORF">GCM10022287_05340</name>
</gene>
<evidence type="ECO:0000256" key="4">
    <source>
        <dbReference type="ARBA" id="ARBA00022912"/>
    </source>
</evidence>
<dbReference type="PRINTS" id="PR00719">
    <property type="entry name" value="LMWPTPASE"/>
</dbReference>
<protein>
    <recommendedName>
        <fullName evidence="2">protein-tyrosine-phosphatase</fullName>
        <ecNumber evidence="2">3.1.3.48</ecNumber>
    </recommendedName>
</protein>
<dbReference type="PANTHER" id="PTHR11717">
    <property type="entry name" value="LOW MOLECULAR WEIGHT PROTEIN TYROSINE PHOSPHATASE"/>
    <property type="match status" value="1"/>
</dbReference>
<feature type="domain" description="Phosphotyrosine protein phosphatase I" evidence="5">
    <location>
        <begin position="23"/>
        <end position="174"/>
    </location>
</feature>
<dbReference type="SMART" id="SM00226">
    <property type="entry name" value="LMWPc"/>
    <property type="match status" value="1"/>
</dbReference>
<evidence type="ECO:0000313" key="6">
    <source>
        <dbReference type="EMBL" id="GAA4169161.1"/>
    </source>
</evidence>
<dbReference type="InterPro" id="IPR036196">
    <property type="entry name" value="Ptyr_pPase_sf"/>
</dbReference>
<dbReference type="SUPFAM" id="SSF52788">
    <property type="entry name" value="Phosphotyrosine protein phosphatases I"/>
    <property type="match status" value="1"/>
</dbReference>
<keyword evidence="7" id="KW-1185">Reference proteome</keyword>
<dbReference type="InterPro" id="IPR023485">
    <property type="entry name" value="Ptyr_pPase"/>
</dbReference>
<dbReference type="EMBL" id="BAABBW010000001">
    <property type="protein sequence ID" value="GAA4169161.1"/>
    <property type="molecule type" value="Genomic_DNA"/>
</dbReference>
<dbReference type="InterPro" id="IPR017867">
    <property type="entry name" value="Tyr_phospatase_low_mol_wt"/>
</dbReference>
<accession>A0ABP7ZS76</accession>